<dbReference type="EMBL" id="LNQE01001177">
    <property type="protein sequence ID" value="KUG20555.1"/>
    <property type="molecule type" value="Genomic_DNA"/>
</dbReference>
<evidence type="ECO:0000256" key="1">
    <source>
        <dbReference type="SAM" id="MobiDB-lite"/>
    </source>
</evidence>
<sequence>MYARADPPAMPGGLVRNARCIGVAGGNGLRLPDEIARISCLRAPPWMPLSDASRAMALRGDEQHPPAPNNCDASPSYIRDADAARDGSPETNRRAPGMARGAQPQTCARDDGRCGLLRVPGGADRG</sequence>
<comment type="caution">
    <text evidence="2">The sequence shown here is derived from an EMBL/GenBank/DDBJ whole genome shotgun (WGS) entry which is preliminary data.</text>
</comment>
<gene>
    <name evidence="2" type="ORF">ASZ90_009706</name>
</gene>
<feature type="region of interest" description="Disordered" evidence="1">
    <location>
        <begin position="54"/>
        <end position="126"/>
    </location>
</feature>
<dbReference type="AlphaFoldDB" id="A0A0W8FI45"/>
<proteinExistence type="predicted"/>
<protein>
    <submittedName>
        <fullName evidence="2">Uncharacterized protein</fullName>
    </submittedName>
</protein>
<accession>A0A0W8FI45</accession>
<feature type="compositionally biased region" description="Basic and acidic residues" evidence="1">
    <location>
        <begin position="79"/>
        <end position="93"/>
    </location>
</feature>
<organism evidence="2">
    <name type="scientific">hydrocarbon metagenome</name>
    <dbReference type="NCBI Taxonomy" id="938273"/>
    <lineage>
        <taxon>unclassified sequences</taxon>
        <taxon>metagenomes</taxon>
        <taxon>ecological metagenomes</taxon>
    </lineage>
</organism>
<reference evidence="2" key="1">
    <citation type="journal article" date="2015" name="Proc. Natl. Acad. Sci. U.S.A.">
        <title>Networks of energetic and metabolic interactions define dynamics in microbial communities.</title>
        <authorList>
            <person name="Embree M."/>
            <person name="Liu J.K."/>
            <person name="Al-Bassam M.M."/>
            <person name="Zengler K."/>
        </authorList>
    </citation>
    <scope>NUCLEOTIDE SEQUENCE</scope>
</reference>
<evidence type="ECO:0000313" key="2">
    <source>
        <dbReference type="EMBL" id="KUG20555.1"/>
    </source>
</evidence>
<name>A0A0W8FI45_9ZZZZ</name>